<dbReference type="InterPro" id="IPR036329">
    <property type="entry name" value="Aro-AA_hydroxylase_C_sf"/>
</dbReference>
<proteinExistence type="inferred from homology"/>
<protein>
    <recommendedName>
        <fullName evidence="3">phenylalanine 4-monooxygenase</fullName>
        <ecNumber evidence="3">1.14.16.1</ecNumber>
    </recommendedName>
</protein>
<dbReference type="AlphaFoldDB" id="A0A418AIQ9"/>
<keyword evidence="11" id="KW-1185">Reference proteome</keyword>
<evidence type="ECO:0000256" key="7">
    <source>
        <dbReference type="ARBA" id="ARBA00023033"/>
    </source>
</evidence>
<evidence type="ECO:0000256" key="4">
    <source>
        <dbReference type="ARBA" id="ARBA00022723"/>
    </source>
</evidence>
<accession>A0A418AIQ9</accession>
<evidence type="ECO:0000313" key="10">
    <source>
        <dbReference type="EMBL" id="RHY22758.1"/>
    </source>
</evidence>
<dbReference type="InterPro" id="IPR036951">
    <property type="entry name" value="ArAA_hydroxylase_sf"/>
</dbReference>
<dbReference type="EMBL" id="QUSY01002006">
    <property type="protein sequence ID" value="RHY22758.1"/>
    <property type="molecule type" value="Genomic_DNA"/>
</dbReference>
<dbReference type="InterPro" id="IPR019774">
    <property type="entry name" value="Aromatic-AA_hydroxylase_C"/>
</dbReference>
<dbReference type="VEuPathDB" id="FungiDB:H310_14356"/>
<keyword evidence="7" id="KW-0503">Monooxygenase</keyword>
<organism evidence="10 11">
    <name type="scientific">Aphanomyces invadans</name>
    <dbReference type="NCBI Taxonomy" id="157072"/>
    <lineage>
        <taxon>Eukaryota</taxon>
        <taxon>Sar</taxon>
        <taxon>Stramenopiles</taxon>
        <taxon>Oomycota</taxon>
        <taxon>Saprolegniomycetes</taxon>
        <taxon>Saprolegniales</taxon>
        <taxon>Verrucalvaceae</taxon>
        <taxon>Aphanomyces</taxon>
    </lineage>
</organism>
<dbReference type="InterPro" id="IPR001273">
    <property type="entry name" value="ArAA_hydroxylase"/>
</dbReference>
<evidence type="ECO:0000259" key="9">
    <source>
        <dbReference type="PROSITE" id="PS51410"/>
    </source>
</evidence>
<comment type="cofactor">
    <cofactor evidence="1 8">
        <name>Fe(2+)</name>
        <dbReference type="ChEBI" id="CHEBI:29033"/>
    </cofactor>
</comment>
<dbReference type="Proteomes" id="UP000285060">
    <property type="component" value="Unassembled WGS sequence"/>
</dbReference>
<dbReference type="Pfam" id="PF00351">
    <property type="entry name" value="Biopterin_H"/>
    <property type="match status" value="1"/>
</dbReference>
<reference evidence="10 11" key="1">
    <citation type="submission" date="2018-08" db="EMBL/GenBank/DDBJ databases">
        <title>Aphanomyces genome sequencing and annotation.</title>
        <authorList>
            <person name="Minardi D."/>
            <person name="Oidtmann B."/>
            <person name="Van Der Giezen M."/>
            <person name="Studholme D.J."/>
        </authorList>
    </citation>
    <scope>NUCLEOTIDE SEQUENCE [LARGE SCALE GENOMIC DNA]</scope>
    <source>
        <strain evidence="10 11">NJM0002</strain>
    </source>
</reference>
<evidence type="ECO:0000256" key="1">
    <source>
        <dbReference type="ARBA" id="ARBA00001954"/>
    </source>
</evidence>
<dbReference type="Gene3D" id="1.10.800.10">
    <property type="entry name" value="Aromatic amino acid hydroxylase"/>
    <property type="match status" value="1"/>
</dbReference>
<dbReference type="SUPFAM" id="SSF56534">
    <property type="entry name" value="Aromatic aminoacid monoxygenases, catalytic and oligomerization domains"/>
    <property type="match status" value="1"/>
</dbReference>
<dbReference type="GO" id="GO:0004505">
    <property type="term" value="F:phenylalanine 4-monooxygenase activity"/>
    <property type="evidence" value="ECO:0007669"/>
    <property type="project" value="UniProtKB-EC"/>
</dbReference>
<comment type="caution">
    <text evidence="10">The sequence shown here is derived from an EMBL/GenBank/DDBJ whole genome shotgun (WGS) entry which is preliminary data.</text>
</comment>
<evidence type="ECO:0000256" key="6">
    <source>
        <dbReference type="ARBA" id="ARBA00023004"/>
    </source>
</evidence>
<keyword evidence="6 8" id="KW-0408">Iron</keyword>
<dbReference type="PANTHER" id="PTHR11473:SF24">
    <property type="entry name" value="PHENYLALANINE-4-HYDROXYLASE"/>
    <property type="match status" value="1"/>
</dbReference>
<keyword evidence="5" id="KW-0560">Oxidoreductase</keyword>
<sequence length="241" mass="27845">MCGQDPAYVARRAILRTNVLNYRQGMPLPYVEYNELETQTWGTIYRTIRPKWLQYACEEYHAVLKLLEREIGYSDAAIPQFRDISAFLEATTGFSLHPVTGYLSPRDFLNGLAFRVFFCTQYIRHHSVPFYTQEPDICHEIMGHDADFADFSHEIGLASLGATDDEIVRLAAVYFISVEFGMYRRNGELKHEWRRELAPQAQVKAGVRAYIQSVDRPFIATYNPTTKTILEDRPVHVLLRA</sequence>
<evidence type="ECO:0000256" key="2">
    <source>
        <dbReference type="ARBA" id="ARBA00009712"/>
    </source>
</evidence>
<feature type="binding site" evidence="8">
    <location>
        <position position="179"/>
    </location>
    <ligand>
        <name>Fe cation</name>
        <dbReference type="ChEBI" id="CHEBI:24875"/>
    </ligand>
</feature>
<feature type="domain" description="Biopterin-dependent aromatic amino acid hydroxylase family profile" evidence="9">
    <location>
        <begin position="1"/>
        <end position="241"/>
    </location>
</feature>
<dbReference type="GO" id="GO:0005506">
    <property type="term" value="F:iron ion binding"/>
    <property type="evidence" value="ECO:0007669"/>
    <property type="project" value="InterPro"/>
</dbReference>
<evidence type="ECO:0000256" key="5">
    <source>
        <dbReference type="ARBA" id="ARBA00023002"/>
    </source>
</evidence>
<keyword evidence="4 8" id="KW-0479">Metal-binding</keyword>
<evidence type="ECO:0000313" key="11">
    <source>
        <dbReference type="Proteomes" id="UP000285060"/>
    </source>
</evidence>
<gene>
    <name evidence="10" type="ORF">DYB32_009399</name>
</gene>
<evidence type="ECO:0000256" key="8">
    <source>
        <dbReference type="PIRSR" id="PIRSR601273-2"/>
    </source>
</evidence>
<dbReference type="PROSITE" id="PS51410">
    <property type="entry name" value="BH4_AAA_HYDROXYL_2"/>
    <property type="match status" value="1"/>
</dbReference>
<feature type="binding site" evidence="8">
    <location>
        <position position="144"/>
    </location>
    <ligand>
        <name>Fe cation</name>
        <dbReference type="ChEBI" id="CHEBI:24875"/>
    </ligand>
</feature>
<feature type="binding site" evidence="8">
    <location>
        <position position="139"/>
    </location>
    <ligand>
        <name>Fe cation</name>
        <dbReference type="ChEBI" id="CHEBI:24875"/>
    </ligand>
</feature>
<dbReference type="PANTHER" id="PTHR11473">
    <property type="entry name" value="AROMATIC AMINO ACID HYDROXYLASE"/>
    <property type="match status" value="1"/>
</dbReference>
<name>A0A418AIQ9_9STRA</name>
<dbReference type="EC" id="1.14.16.1" evidence="3"/>
<comment type="similarity">
    <text evidence="2">Belongs to the biopterin-dependent aromatic amino acid hydroxylase family.</text>
</comment>
<evidence type="ECO:0000256" key="3">
    <source>
        <dbReference type="ARBA" id="ARBA00011995"/>
    </source>
</evidence>